<dbReference type="OrthoDB" id="416119at2759"/>
<organism evidence="2 3">
    <name type="scientific">Chara braunii</name>
    <name type="common">Braun's stonewort</name>
    <dbReference type="NCBI Taxonomy" id="69332"/>
    <lineage>
        <taxon>Eukaryota</taxon>
        <taxon>Viridiplantae</taxon>
        <taxon>Streptophyta</taxon>
        <taxon>Charophyceae</taxon>
        <taxon>Charales</taxon>
        <taxon>Characeae</taxon>
        <taxon>Chara</taxon>
    </lineage>
</organism>
<dbReference type="Gramene" id="GBG91676">
    <property type="protein sequence ID" value="GBG91676"/>
    <property type="gene ID" value="CBR_g53489"/>
</dbReference>
<gene>
    <name evidence="2" type="ORF">CBR_g53489</name>
</gene>
<proteinExistence type="predicted"/>
<accession>A0A388MAU1</accession>
<name>A0A388MAU1_CHABU</name>
<feature type="compositionally biased region" description="Polar residues" evidence="1">
    <location>
        <begin position="226"/>
        <end position="247"/>
    </location>
</feature>
<evidence type="ECO:0000256" key="1">
    <source>
        <dbReference type="SAM" id="MobiDB-lite"/>
    </source>
</evidence>
<comment type="caution">
    <text evidence="2">The sequence shown here is derived from an EMBL/GenBank/DDBJ whole genome shotgun (WGS) entry which is preliminary data.</text>
</comment>
<dbReference type="Proteomes" id="UP000265515">
    <property type="component" value="Unassembled WGS sequence"/>
</dbReference>
<evidence type="ECO:0000313" key="3">
    <source>
        <dbReference type="Proteomes" id="UP000265515"/>
    </source>
</evidence>
<dbReference type="EMBL" id="BFEA01000933">
    <property type="protein sequence ID" value="GBG91676.1"/>
    <property type="molecule type" value="Genomic_DNA"/>
</dbReference>
<evidence type="ECO:0000313" key="2">
    <source>
        <dbReference type="EMBL" id="GBG91676.1"/>
    </source>
</evidence>
<protein>
    <recommendedName>
        <fullName evidence="4">Reverse transcriptase domain-containing protein</fullName>
    </recommendedName>
</protein>
<sequence length="385" mass="43384">MVVEGQEVRFKLKTSLDDIKVKWLKERTVTVIYKDAARSLPKNVKDDLVRAFEDGWVLGNEDFSENSRRGRIKIEGPGVASYVAKAREIAEFMISEGQVEVPMGDSSTYKILFKPWMTWANTFWVIATQVPLDDMPFIYAQIEKAIGKIILAHPTDADPSRPALVNARFELDPDSRANMKDVIWVETAKGDVLEIRLATSDTMKCNECKQFFHQEQDCRRRGRPRNQGTNALASAGRQEQNWQATTSSGDALSELRIRLPKDKKLDSAYVRTTLTQDWLVRLPIQGRLDLDRPVTAEEAGEALKDMASGKTPGNDGLPVEFYRQQWSILGDDLVAIYNEIQMGGQLPASACKGIISILYKEGDTNEIRNGARSPCKMSPIRSWLK</sequence>
<keyword evidence="3" id="KW-1185">Reference proteome</keyword>
<dbReference type="PANTHER" id="PTHR19446">
    <property type="entry name" value="REVERSE TRANSCRIPTASES"/>
    <property type="match status" value="1"/>
</dbReference>
<reference evidence="2 3" key="1">
    <citation type="journal article" date="2018" name="Cell">
        <title>The Chara Genome: Secondary Complexity and Implications for Plant Terrestrialization.</title>
        <authorList>
            <person name="Nishiyama T."/>
            <person name="Sakayama H."/>
            <person name="Vries J.D."/>
            <person name="Buschmann H."/>
            <person name="Saint-Marcoux D."/>
            <person name="Ullrich K.K."/>
            <person name="Haas F.B."/>
            <person name="Vanderstraeten L."/>
            <person name="Becker D."/>
            <person name="Lang D."/>
            <person name="Vosolsobe S."/>
            <person name="Rombauts S."/>
            <person name="Wilhelmsson P.K.I."/>
            <person name="Janitza P."/>
            <person name="Kern R."/>
            <person name="Heyl A."/>
            <person name="Rumpler F."/>
            <person name="Villalobos L.I.A.C."/>
            <person name="Clay J.M."/>
            <person name="Skokan R."/>
            <person name="Toyoda A."/>
            <person name="Suzuki Y."/>
            <person name="Kagoshima H."/>
            <person name="Schijlen E."/>
            <person name="Tajeshwar N."/>
            <person name="Catarino B."/>
            <person name="Hetherington A.J."/>
            <person name="Saltykova A."/>
            <person name="Bonnot C."/>
            <person name="Breuninger H."/>
            <person name="Symeonidi A."/>
            <person name="Radhakrishnan G.V."/>
            <person name="Van Nieuwerburgh F."/>
            <person name="Deforce D."/>
            <person name="Chang C."/>
            <person name="Karol K.G."/>
            <person name="Hedrich R."/>
            <person name="Ulvskov P."/>
            <person name="Glockner G."/>
            <person name="Delwiche C.F."/>
            <person name="Petrasek J."/>
            <person name="Van de Peer Y."/>
            <person name="Friml J."/>
            <person name="Beilby M."/>
            <person name="Dolan L."/>
            <person name="Kohara Y."/>
            <person name="Sugano S."/>
            <person name="Fujiyama A."/>
            <person name="Delaux P.-M."/>
            <person name="Quint M."/>
            <person name="TheiBen G."/>
            <person name="Hagemann M."/>
            <person name="Harholt J."/>
            <person name="Dunand C."/>
            <person name="Zachgo S."/>
            <person name="Langdale J."/>
            <person name="Maumus F."/>
            <person name="Straeten D.V.D."/>
            <person name="Gould S.B."/>
            <person name="Rensing S.A."/>
        </authorList>
    </citation>
    <scope>NUCLEOTIDE SEQUENCE [LARGE SCALE GENOMIC DNA]</scope>
    <source>
        <strain evidence="2 3">S276</strain>
    </source>
</reference>
<feature type="region of interest" description="Disordered" evidence="1">
    <location>
        <begin position="216"/>
        <end position="247"/>
    </location>
</feature>
<evidence type="ECO:0008006" key="4">
    <source>
        <dbReference type="Google" id="ProtNLM"/>
    </source>
</evidence>
<dbReference type="AlphaFoldDB" id="A0A388MAU1"/>